<dbReference type="EMBL" id="MLJW01000492">
    <property type="protein sequence ID" value="OIQ86225.1"/>
    <property type="molecule type" value="Genomic_DNA"/>
</dbReference>
<accession>A0A1J5QRH8</accession>
<dbReference type="AlphaFoldDB" id="A0A1J5QRH8"/>
<comment type="caution">
    <text evidence="1">The sequence shown here is derived from an EMBL/GenBank/DDBJ whole genome shotgun (WGS) entry which is preliminary data.</text>
</comment>
<name>A0A1J5QRH8_9ZZZZ</name>
<sequence length="198" mass="21085">MSALETTVELTTSRKGLVAVAHTYAQAVELLERVNAALAEVAGEIKVRNPAALRLQHLRGSKTKMVGSAAGKSLLGKPVATSALRLRLNNCGGNSCAGCPHPHWGVWRAYRDHATGATRNFMSEVRGTAQLWAYAKRAPDASTMALVGRALALIERRNRLVSAFASLGKIARAQTTELRSLPGAAGVTQALFRAEARC</sequence>
<reference evidence="1" key="1">
    <citation type="submission" date="2016-10" db="EMBL/GenBank/DDBJ databases">
        <title>Sequence of Gallionella enrichment culture.</title>
        <authorList>
            <person name="Poehlein A."/>
            <person name="Muehling M."/>
            <person name="Daniel R."/>
        </authorList>
    </citation>
    <scope>NUCLEOTIDE SEQUENCE</scope>
</reference>
<evidence type="ECO:0000313" key="1">
    <source>
        <dbReference type="EMBL" id="OIQ86225.1"/>
    </source>
</evidence>
<protein>
    <submittedName>
        <fullName evidence="1">Uncharacterized protein</fullName>
    </submittedName>
</protein>
<gene>
    <name evidence="1" type="ORF">GALL_319030</name>
</gene>
<proteinExistence type="predicted"/>
<organism evidence="1">
    <name type="scientific">mine drainage metagenome</name>
    <dbReference type="NCBI Taxonomy" id="410659"/>
    <lineage>
        <taxon>unclassified sequences</taxon>
        <taxon>metagenomes</taxon>
        <taxon>ecological metagenomes</taxon>
    </lineage>
</organism>